<keyword evidence="5 10" id="KW-0440">LIM domain</keyword>
<feature type="compositionally biased region" description="Low complexity" evidence="12">
    <location>
        <begin position="393"/>
        <end position="404"/>
    </location>
</feature>
<dbReference type="SUPFAM" id="SSF46689">
    <property type="entry name" value="Homeodomain-like"/>
    <property type="match status" value="1"/>
</dbReference>
<accession>A0A819CNT3</accession>
<dbReference type="InterPro" id="IPR001781">
    <property type="entry name" value="Znf_LIM"/>
</dbReference>
<evidence type="ECO:0000256" key="1">
    <source>
        <dbReference type="ARBA" id="ARBA00004123"/>
    </source>
</evidence>
<keyword evidence="2 10" id="KW-0479">Metal-binding</keyword>
<feature type="domain" description="LIM zinc-binding" evidence="13">
    <location>
        <begin position="126"/>
        <end position="189"/>
    </location>
</feature>
<dbReference type="GO" id="GO:0046872">
    <property type="term" value="F:metal ion binding"/>
    <property type="evidence" value="ECO:0007669"/>
    <property type="project" value="UniProtKB-KW"/>
</dbReference>
<dbReference type="InterPro" id="IPR017970">
    <property type="entry name" value="Homeobox_CS"/>
</dbReference>
<feature type="domain" description="LIM zinc-binding" evidence="13">
    <location>
        <begin position="45"/>
        <end position="113"/>
    </location>
</feature>
<sequence>MIERLLAPNPPTQLTELINEPQELTPTSLVDFDIVGNNTLIHGDRNCVSCGLIIKDESYLRVHKHGIFHENCLTCYICHRPLITIGGGYYVRNGYDQQSHFICRHDYQIANNNKSYQNPSCSMYLPQCSKCQTIISANELVMRTDDKYIYHIDCFTCCLCNVVLKPGDDYGLHGSLLFCRLHLEQTTNTTFSLCSPIKNSSSTTTTTANINMKKSRQNGTTTQRKQRTKLNNLENNTNNLEISAFLHGNDLSNSDGNFSSTIFNNQTVTNPQQRTKRNRTSFKHHQLRIMKTFFAQNHNPDSKGLKLLSQKTQLSKRVLQVWFQNARAKLRRGLIQEQENKQQKASTSIDGNNSTTNEFLQLINDDDITSGTSNDRSRTEDEEIIDELDDYDNNQNSDSSSTINTHEFNHLMPPYSMYPLL</sequence>
<dbReference type="Proteomes" id="UP000663874">
    <property type="component" value="Unassembled WGS sequence"/>
</dbReference>
<dbReference type="Pfam" id="PF00046">
    <property type="entry name" value="Homeodomain"/>
    <property type="match status" value="1"/>
</dbReference>
<keyword evidence="4 10" id="KW-0862">Zinc</keyword>
<keyword evidence="3" id="KW-0677">Repeat</keyword>
<keyword evidence="7 9" id="KW-0371">Homeobox</keyword>
<dbReference type="GO" id="GO:0030182">
    <property type="term" value="P:neuron differentiation"/>
    <property type="evidence" value="ECO:0007669"/>
    <property type="project" value="TreeGrafter"/>
</dbReference>
<keyword evidence="8 9" id="KW-0539">Nucleus</keyword>
<dbReference type="InterPro" id="IPR009057">
    <property type="entry name" value="Homeodomain-like_sf"/>
</dbReference>
<evidence type="ECO:0000256" key="12">
    <source>
        <dbReference type="SAM" id="MobiDB-lite"/>
    </source>
</evidence>
<evidence type="ECO:0000256" key="2">
    <source>
        <dbReference type="ARBA" id="ARBA00022723"/>
    </source>
</evidence>
<evidence type="ECO:0000256" key="8">
    <source>
        <dbReference type="ARBA" id="ARBA00023242"/>
    </source>
</evidence>
<comment type="subcellular location">
    <subcellularLocation>
        <location evidence="1 9 11">Nucleus</location>
    </subcellularLocation>
</comment>
<evidence type="ECO:0000259" key="13">
    <source>
        <dbReference type="PROSITE" id="PS50023"/>
    </source>
</evidence>
<evidence type="ECO:0000256" key="3">
    <source>
        <dbReference type="ARBA" id="ARBA00022737"/>
    </source>
</evidence>
<dbReference type="PANTHER" id="PTHR24208">
    <property type="entry name" value="LIM/HOMEOBOX PROTEIN LHX"/>
    <property type="match status" value="1"/>
</dbReference>
<feature type="region of interest" description="Disordered" evidence="12">
    <location>
        <begin position="387"/>
        <end position="409"/>
    </location>
</feature>
<evidence type="ECO:0000256" key="10">
    <source>
        <dbReference type="PROSITE-ProRule" id="PRU00125"/>
    </source>
</evidence>
<feature type="compositionally biased region" description="Polar residues" evidence="12">
    <location>
        <begin position="343"/>
        <end position="355"/>
    </location>
</feature>
<dbReference type="InterPro" id="IPR050453">
    <property type="entry name" value="LIM_Homeobox_TF"/>
</dbReference>
<dbReference type="InterPro" id="IPR001356">
    <property type="entry name" value="HD"/>
</dbReference>
<reference evidence="16" key="1">
    <citation type="submission" date="2021-02" db="EMBL/GenBank/DDBJ databases">
        <authorList>
            <person name="Nowell W R."/>
        </authorList>
    </citation>
    <scope>NUCLEOTIDE SEQUENCE</scope>
</reference>
<dbReference type="PROSITE" id="PS50071">
    <property type="entry name" value="HOMEOBOX_2"/>
    <property type="match status" value="1"/>
</dbReference>
<gene>
    <name evidence="15" type="ORF">FNK824_LOCUS7769</name>
    <name evidence="16" type="ORF">OTI717_LOCUS19068</name>
</gene>
<dbReference type="AlphaFoldDB" id="A0A819CNT3"/>
<dbReference type="PROSITE" id="PS50023">
    <property type="entry name" value="LIM_DOMAIN_2"/>
    <property type="match status" value="2"/>
</dbReference>
<dbReference type="Pfam" id="PF00412">
    <property type="entry name" value="LIM"/>
    <property type="match status" value="2"/>
</dbReference>
<dbReference type="EMBL" id="CAJOAX010002723">
    <property type="protein sequence ID" value="CAF3815219.1"/>
    <property type="molecule type" value="Genomic_DNA"/>
</dbReference>
<dbReference type="PANTHER" id="PTHR24208:SF168">
    <property type="entry name" value="PROTEIN APTEROUS"/>
    <property type="match status" value="1"/>
</dbReference>
<evidence type="ECO:0000256" key="5">
    <source>
        <dbReference type="ARBA" id="ARBA00023038"/>
    </source>
</evidence>
<feature type="region of interest" description="Disordered" evidence="12">
    <location>
        <begin position="334"/>
        <end position="355"/>
    </location>
</feature>
<evidence type="ECO:0000256" key="4">
    <source>
        <dbReference type="ARBA" id="ARBA00022833"/>
    </source>
</evidence>
<evidence type="ECO:0000256" key="6">
    <source>
        <dbReference type="ARBA" id="ARBA00023125"/>
    </source>
</evidence>
<dbReference type="PROSITE" id="PS00478">
    <property type="entry name" value="LIM_DOMAIN_1"/>
    <property type="match status" value="1"/>
</dbReference>
<dbReference type="FunFam" id="1.10.10.60:FF:000027">
    <property type="entry name" value="LIM/homeobox protein Lhx9"/>
    <property type="match status" value="1"/>
</dbReference>
<dbReference type="Proteomes" id="UP000663823">
    <property type="component" value="Unassembled WGS sequence"/>
</dbReference>
<evidence type="ECO:0000313" key="17">
    <source>
        <dbReference type="Proteomes" id="UP000663823"/>
    </source>
</evidence>
<evidence type="ECO:0000256" key="9">
    <source>
        <dbReference type="PROSITE-ProRule" id="PRU00108"/>
    </source>
</evidence>
<dbReference type="CDD" id="cd00086">
    <property type="entry name" value="homeodomain"/>
    <property type="match status" value="1"/>
</dbReference>
<dbReference type="GO" id="GO:0000977">
    <property type="term" value="F:RNA polymerase II transcription regulatory region sequence-specific DNA binding"/>
    <property type="evidence" value="ECO:0007669"/>
    <property type="project" value="TreeGrafter"/>
</dbReference>
<name>A0A819CNT3_9BILA</name>
<evidence type="ECO:0000259" key="14">
    <source>
        <dbReference type="PROSITE" id="PS50071"/>
    </source>
</evidence>
<organism evidence="16 17">
    <name type="scientific">Rotaria sordida</name>
    <dbReference type="NCBI Taxonomy" id="392033"/>
    <lineage>
        <taxon>Eukaryota</taxon>
        <taxon>Metazoa</taxon>
        <taxon>Spiralia</taxon>
        <taxon>Gnathifera</taxon>
        <taxon>Rotifera</taxon>
        <taxon>Eurotatoria</taxon>
        <taxon>Bdelloidea</taxon>
        <taxon>Philodinida</taxon>
        <taxon>Philodinidae</taxon>
        <taxon>Rotaria</taxon>
    </lineage>
</organism>
<comment type="caution">
    <text evidence="16">The sequence shown here is derived from an EMBL/GenBank/DDBJ whole genome shotgun (WGS) entry which is preliminary data.</text>
</comment>
<feature type="DNA-binding region" description="Homeobox" evidence="9">
    <location>
        <begin position="275"/>
        <end position="334"/>
    </location>
</feature>
<feature type="domain" description="Homeobox" evidence="14">
    <location>
        <begin position="273"/>
        <end position="333"/>
    </location>
</feature>
<proteinExistence type="predicted"/>
<protein>
    <submittedName>
        <fullName evidence="16">Uncharacterized protein</fullName>
    </submittedName>
</protein>
<dbReference type="Gene3D" id="1.10.10.60">
    <property type="entry name" value="Homeodomain-like"/>
    <property type="match status" value="1"/>
</dbReference>
<dbReference type="GO" id="GO:0005634">
    <property type="term" value="C:nucleus"/>
    <property type="evidence" value="ECO:0007669"/>
    <property type="project" value="UniProtKB-SubCell"/>
</dbReference>
<dbReference type="SMART" id="SM00389">
    <property type="entry name" value="HOX"/>
    <property type="match status" value="1"/>
</dbReference>
<keyword evidence="6 9" id="KW-0238">DNA-binding</keyword>
<dbReference type="PROSITE" id="PS00027">
    <property type="entry name" value="HOMEOBOX_1"/>
    <property type="match status" value="1"/>
</dbReference>
<dbReference type="SMART" id="SM00132">
    <property type="entry name" value="LIM"/>
    <property type="match status" value="2"/>
</dbReference>
<dbReference type="CDD" id="cd08368">
    <property type="entry name" value="LIM"/>
    <property type="match status" value="1"/>
</dbReference>
<evidence type="ECO:0000256" key="11">
    <source>
        <dbReference type="RuleBase" id="RU000682"/>
    </source>
</evidence>
<dbReference type="GO" id="GO:0000981">
    <property type="term" value="F:DNA-binding transcription factor activity, RNA polymerase II-specific"/>
    <property type="evidence" value="ECO:0007669"/>
    <property type="project" value="InterPro"/>
</dbReference>
<evidence type="ECO:0000313" key="16">
    <source>
        <dbReference type="EMBL" id="CAF3815219.1"/>
    </source>
</evidence>
<evidence type="ECO:0000313" key="15">
    <source>
        <dbReference type="EMBL" id="CAF3679793.1"/>
    </source>
</evidence>
<dbReference type="EMBL" id="CAJOBE010000735">
    <property type="protein sequence ID" value="CAF3679793.1"/>
    <property type="molecule type" value="Genomic_DNA"/>
</dbReference>
<evidence type="ECO:0000256" key="7">
    <source>
        <dbReference type="ARBA" id="ARBA00023155"/>
    </source>
</evidence>
<dbReference type="Gene3D" id="2.10.110.10">
    <property type="entry name" value="Cysteine Rich Protein"/>
    <property type="match status" value="2"/>
</dbReference>